<accession>A0A660DZ21</accession>
<reference evidence="1 2" key="1">
    <citation type="submission" date="2018-11" db="EMBL/GenBank/DDBJ databases">
        <authorList>
            <person name="Wuyts S."/>
        </authorList>
    </citation>
    <scope>NUCLEOTIDE SEQUENCE [LARGE SCALE GENOMIC DNA]</scope>
    <source>
        <strain evidence="1">Lactobacillus mudanjiangensis AMBF249</strain>
    </source>
</reference>
<dbReference type="AlphaFoldDB" id="A0A660DZ21"/>
<dbReference type="RefSeq" id="WP_130851795.1">
    <property type="nucleotide sequence ID" value="NZ_UYIG01000113.1"/>
</dbReference>
<sequence length="84" mass="9751">MRSFLGLIVIGLLVGLADPKYLAHSSTEVRRLATLVTLRVRAQSDNRVKRQYSVYTYTKRHIWNDAYDRLSFTQENLSKSMMTV</sequence>
<dbReference type="Proteomes" id="UP000289996">
    <property type="component" value="Unassembled WGS sequence"/>
</dbReference>
<gene>
    <name evidence="1" type="ORF">MUDAN_MDHGFNIF_02993</name>
</gene>
<name>A0A660DZ21_9LACO</name>
<dbReference type="EMBL" id="UYIG01000113">
    <property type="protein sequence ID" value="VDG28566.1"/>
    <property type="molecule type" value="Genomic_DNA"/>
</dbReference>
<proteinExistence type="predicted"/>
<evidence type="ECO:0000313" key="2">
    <source>
        <dbReference type="Proteomes" id="UP000289996"/>
    </source>
</evidence>
<protein>
    <submittedName>
        <fullName evidence="1">Uncharacterized protein</fullName>
    </submittedName>
</protein>
<organism evidence="1 2">
    <name type="scientific">Lactiplantibacillus mudanjiangensis</name>
    <dbReference type="NCBI Taxonomy" id="1296538"/>
    <lineage>
        <taxon>Bacteria</taxon>
        <taxon>Bacillati</taxon>
        <taxon>Bacillota</taxon>
        <taxon>Bacilli</taxon>
        <taxon>Lactobacillales</taxon>
        <taxon>Lactobacillaceae</taxon>
        <taxon>Lactiplantibacillus</taxon>
    </lineage>
</organism>
<keyword evidence="2" id="KW-1185">Reference proteome</keyword>
<evidence type="ECO:0000313" key="1">
    <source>
        <dbReference type="EMBL" id="VDG28566.1"/>
    </source>
</evidence>